<keyword evidence="3 5" id="KW-1133">Transmembrane helix</keyword>
<evidence type="ECO:0000259" key="6">
    <source>
        <dbReference type="PROSITE" id="PS50262"/>
    </source>
</evidence>
<dbReference type="EMBL" id="GL380000">
    <property type="protein sequence ID" value="EGT41731.1"/>
    <property type="molecule type" value="Genomic_DNA"/>
</dbReference>
<evidence type="ECO:0000256" key="5">
    <source>
        <dbReference type="SAM" id="Phobius"/>
    </source>
</evidence>
<protein>
    <recommendedName>
        <fullName evidence="6">G-protein coupled receptors family 1 profile domain-containing protein</fullName>
    </recommendedName>
</protein>
<evidence type="ECO:0000256" key="2">
    <source>
        <dbReference type="ARBA" id="ARBA00022692"/>
    </source>
</evidence>
<keyword evidence="4 5" id="KW-0472">Membrane</keyword>
<dbReference type="Proteomes" id="UP000008068">
    <property type="component" value="Unassembled WGS sequence"/>
</dbReference>
<evidence type="ECO:0000313" key="8">
    <source>
        <dbReference type="Proteomes" id="UP000008068"/>
    </source>
</evidence>
<reference evidence="8" key="1">
    <citation type="submission" date="2011-07" db="EMBL/GenBank/DDBJ databases">
        <authorList>
            <consortium name="Caenorhabditis brenneri Sequencing and Analysis Consortium"/>
            <person name="Wilson R.K."/>
        </authorList>
    </citation>
    <scope>NUCLEOTIDE SEQUENCE [LARGE SCALE GENOMIC DNA]</scope>
    <source>
        <strain evidence="8">PB2801</strain>
    </source>
</reference>
<name>G0P0I6_CAEBE</name>
<dbReference type="InterPro" id="IPR017452">
    <property type="entry name" value="GPCR_Rhodpsn_7TM"/>
</dbReference>
<dbReference type="PANTHER" id="PTHR22751:SF101">
    <property type="entry name" value="G-PROTEIN COUPLED RECEPTORS FAMILY 1 PROFILE DOMAIN-CONTAINING PROTEIN"/>
    <property type="match status" value="1"/>
</dbReference>
<feature type="transmembrane region" description="Helical" evidence="5">
    <location>
        <begin position="255"/>
        <end position="275"/>
    </location>
</feature>
<feature type="transmembrane region" description="Helical" evidence="5">
    <location>
        <begin position="59"/>
        <end position="77"/>
    </location>
</feature>
<sequence length="308" mass="34868">MSSIISVMIGIGICDIASMLLAISMKHLIYNFYRDECTPPFSLFAYRLFWILMHLRDDFIRCSTWLGVIMASIRFMALRFVSKASFKRVTYLSFGFFATLIIFMISSIISILNSNRTKIIETGTWTAGASCKARSNETWILHELRVSDMFAANNGLLLRIVVFINAILSRILPCILLPILTLALILEVRRARKTMITSSFSVRKRTERTTALVIFMAGTFFIASLPAGVFSLFQVMYTDVGFLHLSTFVDHFCNAILTANASIHCVICFTMSSDYRNTVKEILRIRSKNFNSNSVFLGVSTVNISRVQ</sequence>
<dbReference type="Pfam" id="PF10324">
    <property type="entry name" value="7TM_GPCR_Srw"/>
    <property type="match status" value="1"/>
</dbReference>
<organism evidence="8">
    <name type="scientific">Caenorhabditis brenneri</name>
    <name type="common">Nematode worm</name>
    <dbReference type="NCBI Taxonomy" id="135651"/>
    <lineage>
        <taxon>Eukaryota</taxon>
        <taxon>Metazoa</taxon>
        <taxon>Ecdysozoa</taxon>
        <taxon>Nematoda</taxon>
        <taxon>Chromadorea</taxon>
        <taxon>Rhabditida</taxon>
        <taxon>Rhabditina</taxon>
        <taxon>Rhabditomorpha</taxon>
        <taxon>Rhabditoidea</taxon>
        <taxon>Rhabditidae</taxon>
        <taxon>Peloderinae</taxon>
        <taxon>Caenorhabditis</taxon>
    </lineage>
</organism>
<dbReference type="GO" id="GO:0016020">
    <property type="term" value="C:membrane"/>
    <property type="evidence" value="ECO:0007669"/>
    <property type="project" value="UniProtKB-SubCell"/>
</dbReference>
<dbReference type="OMA" id="IGICDIA"/>
<dbReference type="AlphaFoldDB" id="G0P0I6"/>
<feature type="transmembrane region" description="Helical" evidence="5">
    <location>
        <begin position="209"/>
        <end position="235"/>
    </location>
</feature>
<feature type="transmembrane region" description="Helical" evidence="5">
    <location>
        <begin position="6"/>
        <end position="25"/>
    </location>
</feature>
<feature type="domain" description="G-protein coupled receptors family 1 profile" evidence="6">
    <location>
        <begin position="1"/>
        <end position="268"/>
    </location>
</feature>
<feature type="transmembrane region" description="Helical" evidence="5">
    <location>
        <begin position="156"/>
        <end position="188"/>
    </location>
</feature>
<feature type="transmembrane region" description="Helical" evidence="5">
    <location>
        <begin position="89"/>
        <end position="112"/>
    </location>
</feature>
<evidence type="ECO:0000256" key="1">
    <source>
        <dbReference type="ARBA" id="ARBA00004370"/>
    </source>
</evidence>
<keyword evidence="2 5" id="KW-0812">Transmembrane</keyword>
<dbReference type="SUPFAM" id="SSF81321">
    <property type="entry name" value="Family A G protein-coupled receptor-like"/>
    <property type="match status" value="1"/>
</dbReference>
<dbReference type="PROSITE" id="PS50262">
    <property type="entry name" value="G_PROTEIN_RECEP_F1_2"/>
    <property type="match status" value="1"/>
</dbReference>
<dbReference type="HOGENOM" id="CLU_043715_0_1_1"/>
<dbReference type="PANTHER" id="PTHR22751">
    <property type="entry name" value="G-PROTEIN COUPLED RECEPTOR-RELATED"/>
    <property type="match status" value="1"/>
</dbReference>
<dbReference type="Gene3D" id="1.20.1070.10">
    <property type="entry name" value="Rhodopsin 7-helix transmembrane proteins"/>
    <property type="match status" value="1"/>
</dbReference>
<dbReference type="eggNOG" id="ENOG502TJBY">
    <property type="taxonomic scope" value="Eukaryota"/>
</dbReference>
<dbReference type="InParanoid" id="G0P0I6"/>
<dbReference type="OrthoDB" id="5849929at2759"/>
<proteinExistence type="predicted"/>
<evidence type="ECO:0000256" key="4">
    <source>
        <dbReference type="ARBA" id="ARBA00023136"/>
    </source>
</evidence>
<keyword evidence="8" id="KW-1185">Reference proteome</keyword>
<dbReference type="STRING" id="135651.G0P0I6"/>
<dbReference type="GO" id="GO:0008528">
    <property type="term" value="F:G protein-coupled peptide receptor activity"/>
    <property type="evidence" value="ECO:0007669"/>
    <property type="project" value="InterPro"/>
</dbReference>
<gene>
    <name evidence="7" type="ORF">CAEBREN_01662</name>
</gene>
<evidence type="ECO:0000313" key="7">
    <source>
        <dbReference type="EMBL" id="EGT41731.1"/>
    </source>
</evidence>
<comment type="subcellular location">
    <subcellularLocation>
        <location evidence="1">Membrane</location>
    </subcellularLocation>
</comment>
<evidence type="ECO:0000256" key="3">
    <source>
        <dbReference type="ARBA" id="ARBA00022989"/>
    </source>
</evidence>
<dbReference type="InterPro" id="IPR019427">
    <property type="entry name" value="7TM_GPCR_serpentine_rcpt_Srw"/>
</dbReference>
<accession>G0P0I6</accession>